<accession>A0ABU9VYS1</accession>
<keyword evidence="3" id="KW-1185">Reference proteome</keyword>
<name>A0ABU9VYS1_9CLOT</name>
<reference evidence="2 3" key="1">
    <citation type="submission" date="2024-04" db="EMBL/GenBank/DDBJ databases">
        <title>Genome sequencing and metabolic network reconstruction of aminoacids and betaine degradation by Anoxynatronum sibiricum.</title>
        <authorList>
            <person name="Detkova E.N."/>
            <person name="Boltjanskaja Y.V."/>
            <person name="Mardanov A.V."/>
            <person name="Kevbrin V."/>
        </authorList>
    </citation>
    <scope>NUCLEOTIDE SEQUENCE [LARGE SCALE GENOMIC DNA]</scope>
    <source>
        <strain evidence="2 3">Z-7981</strain>
    </source>
</reference>
<evidence type="ECO:0000313" key="3">
    <source>
        <dbReference type="Proteomes" id="UP001407405"/>
    </source>
</evidence>
<dbReference type="PANTHER" id="PTHR18964">
    <property type="entry name" value="ROK (REPRESSOR, ORF, KINASE) FAMILY"/>
    <property type="match status" value="1"/>
</dbReference>
<organism evidence="2 3">
    <name type="scientific">Anoxynatronum sibiricum</name>
    <dbReference type="NCBI Taxonomy" id="210623"/>
    <lineage>
        <taxon>Bacteria</taxon>
        <taxon>Bacillati</taxon>
        <taxon>Bacillota</taxon>
        <taxon>Clostridia</taxon>
        <taxon>Eubacteriales</taxon>
        <taxon>Clostridiaceae</taxon>
        <taxon>Anoxynatronum</taxon>
    </lineage>
</organism>
<dbReference type="EMBL" id="JBCITM010000058">
    <property type="protein sequence ID" value="MEN1762305.1"/>
    <property type="molecule type" value="Genomic_DNA"/>
</dbReference>
<dbReference type="InterPro" id="IPR000600">
    <property type="entry name" value="ROK"/>
</dbReference>
<protein>
    <submittedName>
        <fullName evidence="2">ROK family protein</fullName>
    </submittedName>
</protein>
<evidence type="ECO:0000256" key="1">
    <source>
        <dbReference type="ARBA" id="ARBA00006479"/>
    </source>
</evidence>
<dbReference type="Gene3D" id="3.30.420.40">
    <property type="match status" value="2"/>
</dbReference>
<dbReference type="Proteomes" id="UP001407405">
    <property type="component" value="Unassembled WGS sequence"/>
</dbReference>
<dbReference type="PANTHER" id="PTHR18964:SF149">
    <property type="entry name" value="BIFUNCTIONAL UDP-N-ACETYLGLUCOSAMINE 2-EPIMERASE_N-ACETYLMANNOSAMINE KINASE"/>
    <property type="match status" value="1"/>
</dbReference>
<dbReference type="SUPFAM" id="SSF53067">
    <property type="entry name" value="Actin-like ATPase domain"/>
    <property type="match status" value="1"/>
</dbReference>
<sequence>MGVPGSVNQKTRKMLMTQSWFNVEEVENIEKLVEASFPCCTTIIKNDINLAATGEMRYGIGRGYKNLIYVSVDMGVGAGIILEGKLYEGSRFASGEIGYSKICCGTSRNLEEETSIRSILQQIKDNKLLNKDDRGIRFLSQDKNALNIEEVRKAIKEEDAELVSIMHDVVEKLGFTLANICVLLDIEQIIIG</sequence>
<gene>
    <name evidence="2" type="ORF">AAIG11_17740</name>
</gene>
<evidence type="ECO:0000313" key="2">
    <source>
        <dbReference type="EMBL" id="MEN1762305.1"/>
    </source>
</evidence>
<feature type="non-terminal residue" evidence="2">
    <location>
        <position position="192"/>
    </location>
</feature>
<comment type="caution">
    <text evidence="2">The sequence shown here is derived from an EMBL/GenBank/DDBJ whole genome shotgun (WGS) entry which is preliminary data.</text>
</comment>
<proteinExistence type="inferred from homology"/>
<comment type="similarity">
    <text evidence="1">Belongs to the ROK (NagC/XylR) family.</text>
</comment>
<dbReference type="RefSeq" id="WP_343187555.1">
    <property type="nucleotide sequence ID" value="NZ_JBCITM010000058.1"/>
</dbReference>
<dbReference type="InterPro" id="IPR043129">
    <property type="entry name" value="ATPase_NBD"/>
</dbReference>
<dbReference type="Pfam" id="PF00480">
    <property type="entry name" value="ROK"/>
    <property type="match status" value="1"/>
</dbReference>